<accession>A0A821JXM1</accession>
<evidence type="ECO:0000313" key="4">
    <source>
        <dbReference type="EMBL" id="CAF4789202.1"/>
    </source>
</evidence>
<dbReference type="EMBL" id="CAJOBR010004627">
    <property type="protein sequence ID" value="CAF4789202.1"/>
    <property type="molecule type" value="Genomic_DNA"/>
</dbReference>
<organism evidence="3 5">
    <name type="scientific">Rotaria socialis</name>
    <dbReference type="NCBI Taxonomy" id="392032"/>
    <lineage>
        <taxon>Eukaryota</taxon>
        <taxon>Metazoa</taxon>
        <taxon>Spiralia</taxon>
        <taxon>Gnathifera</taxon>
        <taxon>Rotifera</taxon>
        <taxon>Eurotatoria</taxon>
        <taxon>Bdelloidea</taxon>
        <taxon>Philodinida</taxon>
        <taxon>Philodinidae</taxon>
        <taxon>Rotaria</taxon>
    </lineage>
</organism>
<gene>
    <name evidence="2" type="ORF">HFQ381_LOCUS28300</name>
    <name evidence="4" type="ORF">QYT958_LOCUS23178</name>
    <name evidence="3" type="ORF">TOA249_LOCUS18606</name>
</gene>
<proteinExistence type="predicted"/>
<sequence>MSSTAEHKKQHCSGGGEHGPPSEEQRQKCTLKKIGFPPNPGQKFR</sequence>
<dbReference type="AlphaFoldDB" id="A0A821JXM1"/>
<dbReference type="Proteomes" id="UP000663851">
    <property type="component" value="Unassembled WGS sequence"/>
</dbReference>
<feature type="non-terminal residue" evidence="3">
    <location>
        <position position="45"/>
    </location>
</feature>
<evidence type="ECO:0000313" key="3">
    <source>
        <dbReference type="EMBL" id="CAF4726367.1"/>
    </source>
</evidence>
<dbReference type="Proteomes" id="UP000663838">
    <property type="component" value="Unassembled WGS sequence"/>
</dbReference>
<comment type="caution">
    <text evidence="3">The sequence shown here is derived from an EMBL/GenBank/DDBJ whole genome shotgun (WGS) entry which is preliminary data.</text>
</comment>
<dbReference type="Proteomes" id="UP000663848">
    <property type="component" value="Unassembled WGS sequence"/>
</dbReference>
<reference evidence="3" key="1">
    <citation type="submission" date="2021-02" db="EMBL/GenBank/DDBJ databases">
        <authorList>
            <person name="Nowell W R."/>
        </authorList>
    </citation>
    <scope>NUCLEOTIDE SEQUENCE</scope>
</reference>
<protein>
    <submittedName>
        <fullName evidence="3">Uncharacterized protein</fullName>
    </submittedName>
</protein>
<evidence type="ECO:0000313" key="5">
    <source>
        <dbReference type="Proteomes" id="UP000663838"/>
    </source>
</evidence>
<feature type="region of interest" description="Disordered" evidence="1">
    <location>
        <begin position="1"/>
        <end position="45"/>
    </location>
</feature>
<evidence type="ECO:0000256" key="1">
    <source>
        <dbReference type="SAM" id="MobiDB-lite"/>
    </source>
</evidence>
<evidence type="ECO:0000313" key="2">
    <source>
        <dbReference type="EMBL" id="CAF4508415.1"/>
    </source>
</evidence>
<dbReference type="EMBL" id="CAJOBO010003973">
    <property type="protein sequence ID" value="CAF4508415.1"/>
    <property type="molecule type" value="Genomic_DNA"/>
</dbReference>
<name>A0A821JXM1_9BILA</name>
<dbReference type="EMBL" id="CAJOBS010001398">
    <property type="protein sequence ID" value="CAF4726367.1"/>
    <property type="molecule type" value="Genomic_DNA"/>
</dbReference>